<dbReference type="EMBL" id="UOGF01000059">
    <property type="protein sequence ID" value="VAX30219.1"/>
    <property type="molecule type" value="Genomic_DNA"/>
</dbReference>
<dbReference type="PANTHER" id="PTHR40275">
    <property type="entry name" value="SSL7038 PROTEIN"/>
    <property type="match status" value="1"/>
</dbReference>
<evidence type="ECO:0008006" key="2">
    <source>
        <dbReference type="Google" id="ProtNLM"/>
    </source>
</evidence>
<dbReference type="PANTHER" id="PTHR40275:SF1">
    <property type="entry name" value="SSL7038 PROTEIN"/>
    <property type="match status" value="1"/>
</dbReference>
<gene>
    <name evidence="1" type="ORF">MNBD_NITROSPIRAE01-1323</name>
</gene>
<dbReference type="InterPro" id="IPR010982">
    <property type="entry name" value="Lambda_DNA-bd_dom_sf"/>
</dbReference>
<dbReference type="InterPro" id="IPR014057">
    <property type="entry name" value="HI1420"/>
</dbReference>
<dbReference type="Pfam" id="PF21716">
    <property type="entry name" value="dnstrm_HI1420"/>
    <property type="match status" value="1"/>
</dbReference>
<organism evidence="1">
    <name type="scientific">hydrothermal vent metagenome</name>
    <dbReference type="NCBI Taxonomy" id="652676"/>
    <lineage>
        <taxon>unclassified sequences</taxon>
        <taxon>metagenomes</taxon>
        <taxon>ecological metagenomes</taxon>
    </lineage>
</organism>
<dbReference type="AlphaFoldDB" id="A0A3B1CJ20"/>
<dbReference type="GO" id="GO:0003677">
    <property type="term" value="F:DNA binding"/>
    <property type="evidence" value="ECO:0007669"/>
    <property type="project" value="InterPro"/>
</dbReference>
<evidence type="ECO:0000313" key="1">
    <source>
        <dbReference type="EMBL" id="VAX30219.1"/>
    </source>
</evidence>
<sequence length="105" mass="12028">MRKMKTLNEYEEGYFREHPEEIDEYIKVIFEEYAKDEDIGALLSSLRILSRVKGISSMAETVGMTRKGLQKSLSEQGNPKFSNVNSILHAMGYSLMPQKLDVHTV</sequence>
<protein>
    <recommendedName>
        <fullName evidence="2">Addiction module antidote protein</fullName>
    </recommendedName>
</protein>
<reference evidence="1" key="1">
    <citation type="submission" date="2018-06" db="EMBL/GenBank/DDBJ databases">
        <authorList>
            <person name="Zhirakovskaya E."/>
        </authorList>
    </citation>
    <scope>NUCLEOTIDE SEQUENCE</scope>
</reference>
<dbReference type="SUPFAM" id="SSF47413">
    <property type="entry name" value="lambda repressor-like DNA-binding domains"/>
    <property type="match status" value="1"/>
</dbReference>
<name>A0A3B1CJ20_9ZZZZ</name>
<accession>A0A3B1CJ20</accession>
<proteinExistence type="predicted"/>
<dbReference type="NCBIfam" id="TIGR02684">
    <property type="entry name" value="dnstrm_HI1420"/>
    <property type="match status" value="1"/>
</dbReference>